<dbReference type="Pfam" id="PF04969">
    <property type="entry name" value="CS"/>
    <property type="match status" value="1"/>
</dbReference>
<dbReference type="CDD" id="cd06467">
    <property type="entry name" value="p23_NUDC_like"/>
    <property type="match status" value="1"/>
</dbReference>
<dbReference type="GO" id="GO:0005737">
    <property type="term" value="C:cytoplasm"/>
    <property type="evidence" value="ECO:0007669"/>
    <property type="project" value="UniProtKB-SubCell"/>
</dbReference>
<sequence length="195" mass="22615">MKTITYNKNYDDMTPEEQAEHDRIAREKEAAEQAALPYKWKQTLQDVDVTVPVPKGTRAKDLNVIIKKKHLTVGLKNNPPIIEGELCKEIKIDDCTWTLEDQKEVYIHLEKVNDAEWWKNVITTHPAIDTTKIQPENSKLSDLDGETRAMVEKMMFDQRQKQMGKKTSDELKKEEILKKFQAQHPELDLSNAKIS</sequence>
<name>A0A915YUI9_9GLOM</name>
<dbReference type="InterPro" id="IPR007052">
    <property type="entry name" value="CS_dom"/>
</dbReference>
<dbReference type="OrthoDB" id="416217at2759"/>
<dbReference type="GO" id="GO:0006457">
    <property type="term" value="P:protein folding"/>
    <property type="evidence" value="ECO:0007669"/>
    <property type="project" value="TreeGrafter"/>
</dbReference>
<dbReference type="PANTHER" id="PTHR12356:SF3">
    <property type="entry name" value="NUCLEAR MIGRATION PROTEIN NUDC"/>
    <property type="match status" value="1"/>
</dbReference>
<dbReference type="GO" id="GO:0051082">
    <property type="term" value="F:unfolded protein binding"/>
    <property type="evidence" value="ECO:0007669"/>
    <property type="project" value="TreeGrafter"/>
</dbReference>
<protein>
    <recommendedName>
        <fullName evidence="4">Nuclear movement protein nudC</fullName>
    </recommendedName>
</protein>
<dbReference type="PANTHER" id="PTHR12356">
    <property type="entry name" value="NUCLEAR MOVEMENT PROTEIN NUDC"/>
    <property type="match status" value="1"/>
</dbReference>
<evidence type="ECO:0000259" key="5">
    <source>
        <dbReference type="PROSITE" id="PS51203"/>
    </source>
</evidence>
<reference evidence="6" key="1">
    <citation type="submission" date="2020-05" db="EMBL/GenBank/DDBJ databases">
        <authorList>
            <person name="Rincon C."/>
            <person name="Sanders R I."/>
            <person name="Robbins C."/>
            <person name="Chaturvedi A."/>
        </authorList>
    </citation>
    <scope>NUCLEOTIDE SEQUENCE</scope>
    <source>
        <strain evidence="6">CHB12</strain>
    </source>
</reference>
<accession>A0A915YUI9</accession>
<comment type="function">
    <text evidence="3">Required for nuclear movement. May interact between microtubules and nuclei and/or may be involved in the generation of force used to move nuclei during interphase.</text>
</comment>
<dbReference type="PROSITE" id="PS51203">
    <property type="entry name" value="CS"/>
    <property type="match status" value="1"/>
</dbReference>
<evidence type="ECO:0000313" key="6">
    <source>
        <dbReference type="EMBL" id="CAB5334099.1"/>
    </source>
</evidence>
<feature type="domain" description="CS" evidence="5">
    <location>
        <begin position="33"/>
        <end position="122"/>
    </location>
</feature>
<comment type="caution">
    <text evidence="6">The sequence shown here is derived from an EMBL/GenBank/DDBJ whole genome shotgun (WGS) entry which is preliminary data.</text>
</comment>
<evidence type="ECO:0000256" key="4">
    <source>
        <dbReference type="ARBA" id="ARBA00068398"/>
    </source>
</evidence>
<dbReference type="FunFam" id="2.60.40.790:FF:000001">
    <property type="entry name" value="Nuclear migration protein nudC"/>
    <property type="match status" value="1"/>
</dbReference>
<evidence type="ECO:0000256" key="3">
    <source>
        <dbReference type="ARBA" id="ARBA00059400"/>
    </source>
</evidence>
<organism evidence="6 7">
    <name type="scientific">Rhizophagus irregularis</name>
    <dbReference type="NCBI Taxonomy" id="588596"/>
    <lineage>
        <taxon>Eukaryota</taxon>
        <taxon>Fungi</taxon>
        <taxon>Fungi incertae sedis</taxon>
        <taxon>Mucoromycota</taxon>
        <taxon>Glomeromycotina</taxon>
        <taxon>Glomeromycetes</taxon>
        <taxon>Glomerales</taxon>
        <taxon>Glomeraceae</taxon>
        <taxon>Rhizophagus</taxon>
    </lineage>
</organism>
<keyword evidence="2" id="KW-0963">Cytoplasm</keyword>
<dbReference type="InterPro" id="IPR037898">
    <property type="entry name" value="NudC_fam"/>
</dbReference>
<dbReference type="AlphaFoldDB" id="A0A915YUI9"/>
<evidence type="ECO:0000256" key="1">
    <source>
        <dbReference type="ARBA" id="ARBA00004496"/>
    </source>
</evidence>
<comment type="subcellular location">
    <subcellularLocation>
        <location evidence="1">Cytoplasm</location>
    </subcellularLocation>
</comment>
<dbReference type="EMBL" id="CAGKOT010000004">
    <property type="protein sequence ID" value="CAB5334099.1"/>
    <property type="molecule type" value="Genomic_DNA"/>
</dbReference>
<proteinExistence type="predicted"/>
<dbReference type="Proteomes" id="UP000684084">
    <property type="component" value="Unassembled WGS sequence"/>
</dbReference>
<evidence type="ECO:0000256" key="2">
    <source>
        <dbReference type="ARBA" id="ARBA00022490"/>
    </source>
</evidence>
<gene>
    <name evidence="6" type="ORF">CHRIB12_LOCUS3159</name>
</gene>
<dbReference type="VEuPathDB" id="FungiDB:RhiirFUN_004774"/>
<evidence type="ECO:0000313" key="7">
    <source>
        <dbReference type="Proteomes" id="UP000684084"/>
    </source>
</evidence>